<reference evidence="2" key="1">
    <citation type="submission" date="2020-05" db="EMBL/GenBank/DDBJ databases">
        <authorList>
            <person name="Chiriac C."/>
            <person name="Salcher M."/>
            <person name="Ghai R."/>
            <person name="Kavagutti S V."/>
        </authorList>
    </citation>
    <scope>NUCLEOTIDE SEQUENCE</scope>
</reference>
<evidence type="ECO:0000313" key="2">
    <source>
        <dbReference type="EMBL" id="CAB5170922.1"/>
    </source>
</evidence>
<organism evidence="2">
    <name type="scientific">uncultured Caudovirales phage</name>
    <dbReference type="NCBI Taxonomy" id="2100421"/>
    <lineage>
        <taxon>Viruses</taxon>
        <taxon>Duplodnaviria</taxon>
        <taxon>Heunggongvirae</taxon>
        <taxon>Uroviricota</taxon>
        <taxon>Caudoviricetes</taxon>
        <taxon>Peduoviridae</taxon>
        <taxon>Maltschvirus</taxon>
        <taxon>Maltschvirus maltsch</taxon>
    </lineage>
</organism>
<dbReference type="EMBL" id="LR796144">
    <property type="protein sequence ID" value="CAB4121243.1"/>
    <property type="molecule type" value="Genomic_DNA"/>
</dbReference>
<dbReference type="EMBL" id="LR798202">
    <property type="protein sequence ID" value="CAB5170922.1"/>
    <property type="molecule type" value="Genomic_DNA"/>
</dbReference>
<name>A0A6J7WFW1_9CAUD</name>
<gene>
    <name evidence="2" type="ORF">UFOVP154_57</name>
    <name evidence="1" type="ORF">UFOVP8_42</name>
</gene>
<evidence type="ECO:0000313" key="1">
    <source>
        <dbReference type="EMBL" id="CAB4121243.1"/>
    </source>
</evidence>
<accession>A0A6J7WFW1</accession>
<protein>
    <submittedName>
        <fullName evidence="2">Uncharacterized protein</fullName>
    </submittedName>
</protein>
<sequence length="57" mass="6550">MKLLDGFFKCAFCLAVAPKGNHVCGDKYTQDAKQRWFATNEQERDRRASTVLAEVKR</sequence>
<proteinExistence type="predicted"/>